<accession>A0ABN1KEH5</accession>
<organism evidence="3 4">
    <name type="scientific">Ideonella azotifigens</name>
    <dbReference type="NCBI Taxonomy" id="513160"/>
    <lineage>
        <taxon>Bacteria</taxon>
        <taxon>Pseudomonadati</taxon>
        <taxon>Pseudomonadota</taxon>
        <taxon>Betaproteobacteria</taxon>
        <taxon>Burkholderiales</taxon>
        <taxon>Sphaerotilaceae</taxon>
        <taxon>Ideonella</taxon>
    </lineage>
</organism>
<feature type="chain" id="PRO_5046379318" description="Tetratricopeptide repeat protein" evidence="2">
    <location>
        <begin position="34"/>
        <end position="674"/>
    </location>
</feature>
<feature type="region of interest" description="Disordered" evidence="1">
    <location>
        <begin position="650"/>
        <end position="674"/>
    </location>
</feature>
<evidence type="ECO:0000256" key="1">
    <source>
        <dbReference type="SAM" id="MobiDB-lite"/>
    </source>
</evidence>
<feature type="signal peptide" evidence="2">
    <location>
        <begin position="1"/>
        <end position="33"/>
    </location>
</feature>
<protein>
    <recommendedName>
        <fullName evidence="5">Tetratricopeptide repeat protein</fullName>
    </recommendedName>
</protein>
<comment type="caution">
    <text evidence="3">The sequence shown here is derived from an EMBL/GenBank/DDBJ whole genome shotgun (WGS) entry which is preliminary data.</text>
</comment>
<dbReference type="Gene3D" id="1.25.40.10">
    <property type="entry name" value="Tetratricopeptide repeat domain"/>
    <property type="match status" value="2"/>
</dbReference>
<proteinExistence type="predicted"/>
<dbReference type="Proteomes" id="UP001500279">
    <property type="component" value="Unassembled WGS sequence"/>
</dbReference>
<evidence type="ECO:0000256" key="2">
    <source>
        <dbReference type="SAM" id="SignalP"/>
    </source>
</evidence>
<dbReference type="InterPro" id="IPR011990">
    <property type="entry name" value="TPR-like_helical_dom_sf"/>
</dbReference>
<keyword evidence="2" id="KW-0732">Signal</keyword>
<evidence type="ECO:0000313" key="3">
    <source>
        <dbReference type="EMBL" id="GAA0764435.1"/>
    </source>
</evidence>
<dbReference type="EMBL" id="BAAAEW010000042">
    <property type="protein sequence ID" value="GAA0764435.1"/>
    <property type="molecule type" value="Genomic_DNA"/>
</dbReference>
<evidence type="ECO:0000313" key="4">
    <source>
        <dbReference type="Proteomes" id="UP001500279"/>
    </source>
</evidence>
<dbReference type="SUPFAM" id="SSF48452">
    <property type="entry name" value="TPR-like"/>
    <property type="match status" value="2"/>
</dbReference>
<evidence type="ECO:0008006" key="5">
    <source>
        <dbReference type="Google" id="ProtNLM"/>
    </source>
</evidence>
<name>A0ABN1KEH5_9BURK</name>
<keyword evidence="4" id="KW-1185">Reference proteome</keyword>
<reference evidence="3 4" key="1">
    <citation type="journal article" date="2019" name="Int. J. Syst. Evol. Microbiol.">
        <title>The Global Catalogue of Microorganisms (GCM) 10K type strain sequencing project: providing services to taxonomists for standard genome sequencing and annotation.</title>
        <authorList>
            <consortium name="The Broad Institute Genomics Platform"/>
            <consortium name="The Broad Institute Genome Sequencing Center for Infectious Disease"/>
            <person name="Wu L."/>
            <person name="Ma J."/>
        </authorList>
    </citation>
    <scope>NUCLEOTIDE SEQUENCE [LARGE SCALE GENOMIC DNA]</scope>
    <source>
        <strain evidence="3 4">JCM 15503</strain>
    </source>
</reference>
<sequence>MTAVVKSLLLRRWAAAAACSASLGSMLPCGSLAAEAPSPTITVQAPHYGDALFYFFQDQYFTAVTGLMVSQTLHRVAPHDDEAEVLRGGLLLSYGLHRQAAQVFERLVERGTDPATRRRAWYFLAKIRYQRGLVQPAADALARIDGPLPPQLADDHALLQAQVQMALGQYGPAADALRGLAERKPAARASGWASVWTLGWFGQQYADDETDRATRYARFNLGVALIRSGQRDSGVKILDELGQQAAGNEEMRALRDQANVALGYSALQAEEPENARKWLERVRLNGPASNKALLGFGWAALSLKQPKLALVPWTELAKRDSDDAAVLEARLAMPYALTELGAIAPAAAQYEQTLGQYAQSDQQLDESIAALRNPGWLDALLTLNPGEEMGALRQISRLPQMPAAGHLRLVMAQNDFQEAFKNHRDLRFLQANLADWRSKLASYRAMLDHRREFFDKRLPVLHAQTGGIDLAPRKQLRDQLSAELAQATTDGDGLAFADARQRSLLGRAGTARDTLDRLAAAPDAPDTAAQRERLRLLSGVLSWELAEAYPERAWQARKGLQQLGKELDTAGRRLEELLQAEGSERQRLDSLGQRLEVMARRVEQLAPQVAALSGVQQQALQTMAIASLQQQKERLAGYTTQARFALAQLHDQALERTPGTGDGPAKPEGANAKP</sequence>
<gene>
    <name evidence="3" type="ORF">GCM10009107_50510</name>
</gene>